<comment type="caution">
    <text evidence="6">The sequence shown here is derived from an EMBL/GenBank/DDBJ whole genome shotgun (WGS) entry which is preliminary data.</text>
</comment>
<dbReference type="PRINTS" id="PR00385">
    <property type="entry name" value="P450"/>
</dbReference>
<dbReference type="InterPro" id="IPR050121">
    <property type="entry name" value="Cytochrome_P450_monoxygenase"/>
</dbReference>
<keyword evidence="5" id="KW-0560">Oxidoreductase</keyword>
<reference evidence="6 7" key="1">
    <citation type="submission" date="2023-12" db="EMBL/GenBank/DDBJ databases">
        <title>Amycolatopsis sp. V23-08.</title>
        <authorList>
            <person name="Somphong A."/>
        </authorList>
    </citation>
    <scope>NUCLEOTIDE SEQUENCE [LARGE SCALE GENOMIC DNA]</scope>
    <source>
        <strain evidence="6 7">V23-08</strain>
    </source>
</reference>
<gene>
    <name evidence="6" type="ORF">VA596_23650</name>
</gene>
<keyword evidence="3 5" id="KW-0479">Metal-binding</keyword>
<comment type="cofactor">
    <cofactor evidence="1">
        <name>heme</name>
        <dbReference type="ChEBI" id="CHEBI:30413"/>
    </cofactor>
</comment>
<keyword evidence="5" id="KW-0349">Heme</keyword>
<dbReference type="PROSITE" id="PS00086">
    <property type="entry name" value="CYTOCHROME_P450"/>
    <property type="match status" value="1"/>
</dbReference>
<dbReference type="PRINTS" id="PR00465">
    <property type="entry name" value="EP450IV"/>
</dbReference>
<dbReference type="InterPro" id="IPR001128">
    <property type="entry name" value="Cyt_P450"/>
</dbReference>
<sequence>MTGLPPGPRLPALLQTVLWAAAPARFGKVCLRRYGPLFTTRILGFGTVVYISTPDGIRRILRDDADNFDAAAANESIRFVVGEHSLLMSDGPAHTDRRRALMRPLHGENVAAYVEVMVSIVEQEVRRWQEGATVRLLDCFQRVTIEVMIRAVFGITDSARLDRLRVLVPRLLDLNPLIILLPVMRRSFGGFGPWTAFQRILREVDEIIFAEIRERRAALAADPGRRGPDVLSHLLAGQDRVPATDREVRDHLVTLLAVGQETAATQLAWFFERVLRTPGALAQVRDAVRDEDWKVLDAAIHESIRVRPTTLDIGRIALGPWESDGYVFPAGTMFAVSLGLLHLSEDLHEDPETYSIERFHPVEPPSAHFLPFGGGNHRCLGASLAIVEMRTVISTILRHVRLGVRRAAPERVVPKGPMLVPRRGAEVVVVHNQLTAPSPGRR</sequence>
<organism evidence="6 7">
    <name type="scientific">Amycolatopsis heterodermiae</name>
    <dbReference type="NCBI Taxonomy" id="3110235"/>
    <lineage>
        <taxon>Bacteria</taxon>
        <taxon>Bacillati</taxon>
        <taxon>Actinomycetota</taxon>
        <taxon>Actinomycetes</taxon>
        <taxon>Pseudonocardiales</taxon>
        <taxon>Pseudonocardiaceae</taxon>
        <taxon>Amycolatopsis</taxon>
    </lineage>
</organism>
<dbReference type="PANTHER" id="PTHR24305:SF166">
    <property type="entry name" value="CYTOCHROME P450 12A4, MITOCHONDRIAL-RELATED"/>
    <property type="match status" value="1"/>
</dbReference>
<dbReference type="InterPro" id="IPR036396">
    <property type="entry name" value="Cyt_P450_sf"/>
</dbReference>
<keyword evidence="7" id="KW-1185">Reference proteome</keyword>
<evidence type="ECO:0000256" key="2">
    <source>
        <dbReference type="ARBA" id="ARBA00010617"/>
    </source>
</evidence>
<keyword evidence="4 5" id="KW-0408">Iron</keyword>
<keyword evidence="5" id="KW-0503">Monooxygenase</keyword>
<comment type="similarity">
    <text evidence="2 5">Belongs to the cytochrome P450 family.</text>
</comment>
<protein>
    <submittedName>
        <fullName evidence="6">Cytochrome P450</fullName>
    </submittedName>
</protein>
<accession>A0ABU5R8L2</accession>
<evidence type="ECO:0000256" key="4">
    <source>
        <dbReference type="ARBA" id="ARBA00023004"/>
    </source>
</evidence>
<dbReference type="PANTHER" id="PTHR24305">
    <property type="entry name" value="CYTOCHROME P450"/>
    <property type="match status" value="1"/>
</dbReference>
<dbReference type="InterPro" id="IPR017972">
    <property type="entry name" value="Cyt_P450_CS"/>
</dbReference>
<proteinExistence type="inferred from homology"/>
<evidence type="ECO:0000313" key="6">
    <source>
        <dbReference type="EMBL" id="MEA5362551.1"/>
    </source>
</evidence>
<dbReference type="SUPFAM" id="SSF48264">
    <property type="entry name" value="Cytochrome P450"/>
    <property type="match status" value="1"/>
</dbReference>
<evidence type="ECO:0000256" key="5">
    <source>
        <dbReference type="RuleBase" id="RU000461"/>
    </source>
</evidence>
<dbReference type="RefSeq" id="WP_323330108.1">
    <property type="nucleotide sequence ID" value="NZ_JAYFSI010000005.1"/>
</dbReference>
<dbReference type="InterPro" id="IPR002403">
    <property type="entry name" value="Cyt_P450_E_grp-IV"/>
</dbReference>
<evidence type="ECO:0000256" key="3">
    <source>
        <dbReference type="ARBA" id="ARBA00022723"/>
    </source>
</evidence>
<evidence type="ECO:0000313" key="7">
    <source>
        <dbReference type="Proteomes" id="UP001304298"/>
    </source>
</evidence>
<dbReference type="Gene3D" id="1.10.630.10">
    <property type="entry name" value="Cytochrome P450"/>
    <property type="match status" value="1"/>
</dbReference>
<dbReference type="Pfam" id="PF00067">
    <property type="entry name" value="p450"/>
    <property type="match status" value="1"/>
</dbReference>
<dbReference type="Proteomes" id="UP001304298">
    <property type="component" value="Unassembled WGS sequence"/>
</dbReference>
<evidence type="ECO:0000256" key="1">
    <source>
        <dbReference type="ARBA" id="ARBA00001971"/>
    </source>
</evidence>
<name>A0ABU5R8L2_9PSEU</name>
<dbReference type="EMBL" id="JAYFSI010000005">
    <property type="protein sequence ID" value="MEA5362551.1"/>
    <property type="molecule type" value="Genomic_DNA"/>
</dbReference>